<keyword evidence="1" id="KW-1133">Transmembrane helix</keyword>
<feature type="transmembrane region" description="Helical" evidence="1">
    <location>
        <begin position="86"/>
        <end position="106"/>
    </location>
</feature>
<evidence type="ECO:0000313" key="5">
    <source>
        <dbReference type="EMBL" id="CAB4969700.1"/>
    </source>
</evidence>
<feature type="transmembrane region" description="Helical" evidence="1">
    <location>
        <begin position="13"/>
        <end position="29"/>
    </location>
</feature>
<feature type="transmembrane region" description="Helical" evidence="1">
    <location>
        <begin position="112"/>
        <end position="131"/>
    </location>
</feature>
<feature type="transmembrane region" description="Helical" evidence="1">
    <location>
        <begin position="38"/>
        <end position="55"/>
    </location>
</feature>
<dbReference type="InterPro" id="IPR032531">
    <property type="entry name" value="DUF4956"/>
</dbReference>
<dbReference type="EMBL" id="CAEZVL010000172">
    <property type="protein sequence ID" value="CAB4636751.1"/>
    <property type="molecule type" value="Genomic_DNA"/>
</dbReference>
<evidence type="ECO:0000256" key="1">
    <source>
        <dbReference type="SAM" id="Phobius"/>
    </source>
</evidence>
<gene>
    <name evidence="2" type="ORF">UFOPK1421_00137</name>
    <name evidence="3" type="ORF">UFOPK1960_01028</name>
    <name evidence="4" type="ORF">UFOPK2921_00706</name>
    <name evidence="5" type="ORF">UFOPK3889_00488</name>
    <name evidence="6" type="ORF">UFOPK4422_00254</name>
</gene>
<dbReference type="Pfam" id="PF16316">
    <property type="entry name" value="DUF4956"/>
    <property type="match status" value="1"/>
</dbReference>
<feature type="transmembrane region" description="Helical" evidence="1">
    <location>
        <begin position="61"/>
        <end position="79"/>
    </location>
</feature>
<dbReference type="EMBL" id="CAEZSL010000009">
    <property type="protein sequence ID" value="CAB4533239.1"/>
    <property type="molecule type" value="Genomic_DNA"/>
</dbReference>
<accession>A0A6J7VPC1</accession>
<keyword evidence="1" id="KW-0812">Transmembrane</keyword>
<dbReference type="AlphaFoldDB" id="A0A6J7VPC1"/>
<dbReference type="EMBL" id="CAEZZV010000075">
    <property type="protein sequence ID" value="CAB4778574.1"/>
    <property type="molecule type" value="Genomic_DNA"/>
</dbReference>
<proteinExistence type="predicted"/>
<dbReference type="EMBL" id="CAFBRX010000014">
    <property type="protein sequence ID" value="CAB5112755.1"/>
    <property type="molecule type" value="Genomic_DNA"/>
</dbReference>
<evidence type="ECO:0000313" key="6">
    <source>
        <dbReference type="EMBL" id="CAB5112755.1"/>
    </source>
</evidence>
<evidence type="ECO:0000313" key="4">
    <source>
        <dbReference type="EMBL" id="CAB4778574.1"/>
    </source>
</evidence>
<evidence type="ECO:0000313" key="2">
    <source>
        <dbReference type="EMBL" id="CAB4533239.1"/>
    </source>
</evidence>
<name>A0A6J7VPC1_9ZZZZ</name>
<keyword evidence="1" id="KW-0472">Membrane</keyword>
<protein>
    <submittedName>
        <fullName evidence="6">Unannotated protein</fullName>
    </submittedName>
</protein>
<organism evidence="6">
    <name type="scientific">freshwater metagenome</name>
    <dbReference type="NCBI Taxonomy" id="449393"/>
    <lineage>
        <taxon>unclassified sequences</taxon>
        <taxon>metagenomes</taxon>
        <taxon>ecological metagenomes</taxon>
    </lineage>
</organism>
<dbReference type="EMBL" id="CAFBNZ010000066">
    <property type="protein sequence ID" value="CAB4969700.1"/>
    <property type="molecule type" value="Genomic_DNA"/>
</dbReference>
<reference evidence="6" key="1">
    <citation type="submission" date="2020-05" db="EMBL/GenBank/DDBJ databases">
        <authorList>
            <person name="Chiriac C."/>
            <person name="Salcher M."/>
            <person name="Ghai R."/>
            <person name="Kavagutti S V."/>
        </authorList>
    </citation>
    <scope>NUCLEOTIDE SEQUENCE</scope>
</reference>
<sequence length="190" mass="21205">MDGLDSVELIRDLTLNLVSIFVLVFMIYFRRHRRWDQVVGYVAFNISLFTVSAALGASGPINVGVGFGLFAVLSVVRLRSEESGQIEIGFTMVALVLGLMAGMPGMGFQIKIIFASLLVVTMFFIDIVSLGGKSRYQRIKIELDVVINDESDLISHLEKTFSRRVQSVNIRSIDVVRDIMVIDVLFRSPK</sequence>
<evidence type="ECO:0000313" key="3">
    <source>
        <dbReference type="EMBL" id="CAB4636751.1"/>
    </source>
</evidence>